<gene>
    <name evidence="1" type="ORF">CLV89_101379</name>
</gene>
<dbReference type="PROSITE" id="PS51257">
    <property type="entry name" value="PROKAR_LIPOPROTEIN"/>
    <property type="match status" value="1"/>
</dbReference>
<sequence>MRYMILTLVMLSVGACSGTIDRDHMGMNMSRQGENYAISGRYGPGWSESDIRSEAEAACRARSMRLSRFEGQPYSKARGTQFSAKCSPKH</sequence>
<dbReference type="AlphaFoldDB" id="A0A2T1ANM2"/>
<name>A0A2T1ANM2_TRISK</name>
<dbReference type="EMBL" id="PVUF01000001">
    <property type="protein sequence ID" value="PRZ50162.1"/>
    <property type="molecule type" value="Genomic_DNA"/>
</dbReference>
<evidence type="ECO:0000313" key="2">
    <source>
        <dbReference type="Proteomes" id="UP000237718"/>
    </source>
</evidence>
<reference evidence="1 2" key="1">
    <citation type="submission" date="2018-03" db="EMBL/GenBank/DDBJ databases">
        <title>Genomic Encyclopedia of Archaeal and Bacterial Type Strains, Phase II (KMG-II): from individual species to whole genera.</title>
        <authorList>
            <person name="Goeker M."/>
        </authorList>
    </citation>
    <scope>NUCLEOTIDE SEQUENCE [LARGE SCALE GENOMIC DNA]</scope>
    <source>
        <strain evidence="1 2">DSM 25328</strain>
    </source>
</reference>
<proteinExistence type="predicted"/>
<evidence type="ECO:0008006" key="3">
    <source>
        <dbReference type="Google" id="ProtNLM"/>
    </source>
</evidence>
<dbReference type="RefSeq" id="WP_106161926.1">
    <property type="nucleotide sequence ID" value="NZ_JBLWVM010000008.1"/>
</dbReference>
<organism evidence="1 2">
    <name type="scientific">Tritonibacter scottomollicae</name>
    <name type="common">Epibacterium scottomollicae</name>
    <dbReference type="NCBI Taxonomy" id="483013"/>
    <lineage>
        <taxon>Bacteria</taxon>
        <taxon>Pseudomonadati</taxon>
        <taxon>Pseudomonadota</taxon>
        <taxon>Alphaproteobacteria</taxon>
        <taxon>Rhodobacterales</taxon>
        <taxon>Paracoccaceae</taxon>
        <taxon>Tritonibacter</taxon>
    </lineage>
</organism>
<dbReference type="Proteomes" id="UP000237718">
    <property type="component" value="Unassembled WGS sequence"/>
</dbReference>
<protein>
    <recommendedName>
        <fullName evidence="3">Lipoprotein</fullName>
    </recommendedName>
</protein>
<accession>A0A2T1ANM2</accession>
<evidence type="ECO:0000313" key="1">
    <source>
        <dbReference type="EMBL" id="PRZ50162.1"/>
    </source>
</evidence>
<dbReference type="OrthoDB" id="7873333at2"/>
<comment type="caution">
    <text evidence="1">The sequence shown here is derived from an EMBL/GenBank/DDBJ whole genome shotgun (WGS) entry which is preliminary data.</text>
</comment>